<accession>A0A3N4IGD7</accession>
<feature type="compositionally biased region" description="Polar residues" evidence="1">
    <location>
        <begin position="74"/>
        <end position="87"/>
    </location>
</feature>
<feature type="region of interest" description="Disordered" evidence="1">
    <location>
        <begin position="458"/>
        <end position="500"/>
    </location>
</feature>
<feature type="compositionally biased region" description="Basic residues" evidence="1">
    <location>
        <begin position="472"/>
        <end position="482"/>
    </location>
</feature>
<dbReference type="AlphaFoldDB" id="A0A3N4IGD7"/>
<feature type="region of interest" description="Disordered" evidence="1">
    <location>
        <begin position="413"/>
        <end position="446"/>
    </location>
</feature>
<protein>
    <submittedName>
        <fullName evidence="2">Uncharacterized protein</fullName>
    </submittedName>
</protein>
<reference evidence="2 3" key="1">
    <citation type="journal article" date="2018" name="Nat. Ecol. Evol.">
        <title>Pezizomycetes genomes reveal the molecular basis of ectomycorrhizal truffle lifestyle.</title>
        <authorList>
            <person name="Murat C."/>
            <person name="Payen T."/>
            <person name="Noel B."/>
            <person name="Kuo A."/>
            <person name="Morin E."/>
            <person name="Chen J."/>
            <person name="Kohler A."/>
            <person name="Krizsan K."/>
            <person name="Balestrini R."/>
            <person name="Da Silva C."/>
            <person name="Montanini B."/>
            <person name="Hainaut M."/>
            <person name="Levati E."/>
            <person name="Barry K.W."/>
            <person name="Belfiori B."/>
            <person name="Cichocki N."/>
            <person name="Clum A."/>
            <person name="Dockter R.B."/>
            <person name="Fauchery L."/>
            <person name="Guy J."/>
            <person name="Iotti M."/>
            <person name="Le Tacon F."/>
            <person name="Lindquist E.A."/>
            <person name="Lipzen A."/>
            <person name="Malagnac F."/>
            <person name="Mello A."/>
            <person name="Molinier V."/>
            <person name="Miyauchi S."/>
            <person name="Poulain J."/>
            <person name="Riccioni C."/>
            <person name="Rubini A."/>
            <person name="Sitrit Y."/>
            <person name="Splivallo R."/>
            <person name="Traeger S."/>
            <person name="Wang M."/>
            <person name="Zifcakova L."/>
            <person name="Wipf D."/>
            <person name="Zambonelli A."/>
            <person name="Paolocci F."/>
            <person name="Nowrousian M."/>
            <person name="Ottonello S."/>
            <person name="Baldrian P."/>
            <person name="Spatafora J.W."/>
            <person name="Henrissat B."/>
            <person name="Nagy L.G."/>
            <person name="Aury J.M."/>
            <person name="Wincker P."/>
            <person name="Grigoriev I.V."/>
            <person name="Bonfante P."/>
            <person name="Martin F.M."/>
        </authorList>
    </citation>
    <scope>NUCLEOTIDE SEQUENCE [LARGE SCALE GENOMIC DNA]</scope>
    <source>
        <strain evidence="2 3">RN42</strain>
    </source>
</reference>
<evidence type="ECO:0000313" key="2">
    <source>
        <dbReference type="EMBL" id="RPA84879.1"/>
    </source>
</evidence>
<evidence type="ECO:0000313" key="3">
    <source>
        <dbReference type="Proteomes" id="UP000275078"/>
    </source>
</evidence>
<gene>
    <name evidence="2" type="ORF">BJ508DRAFT_323071</name>
</gene>
<proteinExistence type="predicted"/>
<sequence>MDIGNGNPSLLTPQSLQNVYSFTDSTQQFSTPGVTLFPPPVPPLHLEDFLFRNLAVLERLEKNGTGDGVVPSGATDTENTDTPTDQQENSDEDTSPDVLLQQIEDGMANVPATKRQAVEALVRQHEDKIRDLKDDDDSTYTEDDLLLVAKFYQFKDTDLAAISRRARQAARRHSHWNTYYAKHYHTVDTDAVPDEVLHAIQPPNPSSKWFELSDRRRKQLQCMMYKVAQLKASFAELQERQDSEEWLQIVEETEAHNNEVATKYTVTSGTRNGDRDEALIDTTKEQRTRQRIRSEFIRSILGWKDLLERYNYDFQLLFADPRTRFTWSTGTARGLKFQERRMNQMRCGEHDFGAFAVHFDSEKICELITSLLKLGKEREMYQLVIDSYEEEYQRTLAYEKLQEERNERARLARLAQEQQQSADGSSDIRGQQIQPDPNDDVFGDKPRHCSAAIRKMKESLQNSIPSNPLMRKGAKQAHRGRRTAQLDPSTQSDAPQTPSRVRIRDNRAAAVHEQLQSIWNQAMPGTLTPKGQFPQKAQKLLEAKGLTWVLPEGLKVSHIYKKQKPIYALRLIEAFSSSGLPRIVPVAAAPSSTS</sequence>
<feature type="compositionally biased region" description="Polar residues" evidence="1">
    <location>
        <begin position="421"/>
        <end position="435"/>
    </location>
</feature>
<dbReference type="Proteomes" id="UP000275078">
    <property type="component" value="Unassembled WGS sequence"/>
</dbReference>
<keyword evidence="3" id="KW-1185">Reference proteome</keyword>
<name>A0A3N4IGD7_ASCIM</name>
<evidence type="ECO:0000256" key="1">
    <source>
        <dbReference type="SAM" id="MobiDB-lite"/>
    </source>
</evidence>
<dbReference type="EMBL" id="ML119656">
    <property type="protein sequence ID" value="RPA84879.1"/>
    <property type="molecule type" value="Genomic_DNA"/>
</dbReference>
<organism evidence="2 3">
    <name type="scientific">Ascobolus immersus RN42</name>
    <dbReference type="NCBI Taxonomy" id="1160509"/>
    <lineage>
        <taxon>Eukaryota</taxon>
        <taxon>Fungi</taxon>
        <taxon>Dikarya</taxon>
        <taxon>Ascomycota</taxon>
        <taxon>Pezizomycotina</taxon>
        <taxon>Pezizomycetes</taxon>
        <taxon>Pezizales</taxon>
        <taxon>Ascobolaceae</taxon>
        <taxon>Ascobolus</taxon>
    </lineage>
</organism>
<feature type="region of interest" description="Disordered" evidence="1">
    <location>
        <begin position="63"/>
        <end position="95"/>
    </location>
</feature>
<feature type="compositionally biased region" description="Polar residues" evidence="1">
    <location>
        <begin position="486"/>
        <end position="499"/>
    </location>
</feature>